<evidence type="ECO:0000256" key="4">
    <source>
        <dbReference type="ARBA" id="ARBA00023787"/>
    </source>
</evidence>
<dbReference type="InterPro" id="IPR032801">
    <property type="entry name" value="PXL2A/B/C"/>
</dbReference>
<evidence type="ECO:0000256" key="5">
    <source>
        <dbReference type="ARBA" id="ARBA00023849"/>
    </source>
</evidence>
<evidence type="ECO:0000256" key="2">
    <source>
        <dbReference type="ARBA" id="ARBA00022490"/>
    </source>
</evidence>
<evidence type="ECO:0000256" key="1">
    <source>
        <dbReference type="ARBA" id="ARBA00004496"/>
    </source>
</evidence>
<keyword evidence="2" id="KW-0963">Cytoplasm</keyword>
<dbReference type="EMBL" id="OB663862">
    <property type="protein sequence ID" value="CAD7231774.1"/>
    <property type="molecule type" value="Genomic_DNA"/>
</dbReference>
<proteinExistence type="inferred from homology"/>
<protein>
    <recommendedName>
        <fullName evidence="5">Peroxiredoxin-like 2A</fullName>
    </recommendedName>
    <alternativeName>
        <fullName evidence="7">Peroxiredoxin-like 2 activated in M-CSF stimulated monocytes</fullName>
    </alternativeName>
    <alternativeName>
        <fullName evidence="6">Redox-regulatory protein FAM213A</fullName>
    </alternativeName>
</protein>
<evidence type="ECO:0000313" key="8">
    <source>
        <dbReference type="EMBL" id="CAD7231774.1"/>
    </source>
</evidence>
<dbReference type="PANTHER" id="PTHR28630">
    <property type="match status" value="1"/>
</dbReference>
<organism evidence="8">
    <name type="scientific">Cyprideis torosa</name>
    <dbReference type="NCBI Taxonomy" id="163714"/>
    <lineage>
        <taxon>Eukaryota</taxon>
        <taxon>Metazoa</taxon>
        <taxon>Ecdysozoa</taxon>
        <taxon>Arthropoda</taxon>
        <taxon>Crustacea</taxon>
        <taxon>Oligostraca</taxon>
        <taxon>Ostracoda</taxon>
        <taxon>Podocopa</taxon>
        <taxon>Podocopida</taxon>
        <taxon>Cytherocopina</taxon>
        <taxon>Cytheroidea</taxon>
        <taxon>Cytherideidae</taxon>
        <taxon>Cyprideis</taxon>
    </lineage>
</organism>
<dbReference type="OrthoDB" id="40334at2759"/>
<dbReference type="GO" id="GO:0005737">
    <property type="term" value="C:cytoplasm"/>
    <property type="evidence" value="ECO:0007669"/>
    <property type="project" value="UniProtKB-SubCell"/>
</dbReference>
<comment type="similarity">
    <text evidence="4">Belongs to the peroxiredoxin-like PRXL2 family. PRXL2A subfamily.</text>
</comment>
<keyword evidence="3" id="KW-0676">Redox-active center</keyword>
<evidence type="ECO:0000256" key="7">
    <source>
        <dbReference type="ARBA" id="ARBA00032129"/>
    </source>
</evidence>
<accession>A0A7R8WHH3</accession>
<evidence type="ECO:0000256" key="3">
    <source>
        <dbReference type="ARBA" id="ARBA00023284"/>
    </source>
</evidence>
<name>A0A7R8WHH3_9CRUS</name>
<dbReference type="Pfam" id="PF13911">
    <property type="entry name" value="AhpC-TSA_2"/>
    <property type="match status" value="1"/>
</dbReference>
<gene>
    <name evidence="8" type="ORF">CTOB1V02_LOCUS9617</name>
</gene>
<evidence type="ECO:0000256" key="6">
    <source>
        <dbReference type="ARBA" id="ARBA00032058"/>
    </source>
</evidence>
<dbReference type="GO" id="GO:0016209">
    <property type="term" value="F:antioxidant activity"/>
    <property type="evidence" value="ECO:0007669"/>
    <property type="project" value="TreeGrafter"/>
</dbReference>
<dbReference type="PANTHER" id="PTHR28630:SF31">
    <property type="entry name" value="PEROXIREDOXIN-LIKE 2A"/>
    <property type="match status" value="1"/>
</dbReference>
<dbReference type="AlphaFoldDB" id="A0A7R8WHH3"/>
<reference evidence="8" key="1">
    <citation type="submission" date="2020-11" db="EMBL/GenBank/DDBJ databases">
        <authorList>
            <person name="Tran Van P."/>
        </authorList>
    </citation>
    <scope>NUCLEOTIDE SEQUENCE</scope>
</reference>
<sequence>MIINETEAPDSQFYFYEEMLKALRPQCKSSPWGNLEEITVSLLLIFLPIEIPKKADYDTLAKAPIRKLALDGTQGDQILAGSLFEKTGALEARHLSALDLGGIPLYGMFHSPADDKTTVEEFKKYFKGDCYLDEERRFFGGHLPLSGLLRFSVIRKIAALTMGRDVSGNMVGDGTVMGGVFVLGSRGQGVLFEHREINFGVHADLEDVKKALAKVVPKPEVSGASGKD</sequence>
<comment type="subcellular location">
    <subcellularLocation>
        <location evidence="1">Cytoplasm</location>
    </subcellularLocation>
</comment>